<accession>A0A5B0WZP8</accession>
<organism evidence="2 3">
    <name type="scientific">Pseudohalioglobus sediminis</name>
    <dbReference type="NCBI Taxonomy" id="2606449"/>
    <lineage>
        <taxon>Bacteria</taxon>
        <taxon>Pseudomonadati</taxon>
        <taxon>Pseudomonadota</taxon>
        <taxon>Gammaproteobacteria</taxon>
        <taxon>Cellvibrionales</taxon>
        <taxon>Halieaceae</taxon>
        <taxon>Pseudohalioglobus</taxon>
    </lineage>
</organism>
<keyword evidence="1" id="KW-0472">Membrane</keyword>
<dbReference type="AlphaFoldDB" id="A0A5B0WZP8"/>
<comment type="caution">
    <text evidence="2">The sequence shown here is derived from an EMBL/GenBank/DDBJ whole genome shotgun (WGS) entry which is preliminary data.</text>
</comment>
<proteinExistence type="predicted"/>
<evidence type="ECO:0000256" key="1">
    <source>
        <dbReference type="SAM" id="Phobius"/>
    </source>
</evidence>
<evidence type="ECO:0000313" key="3">
    <source>
        <dbReference type="Proteomes" id="UP000323708"/>
    </source>
</evidence>
<sequence>MWNRILAFAAGTISAYITAVLFISQLNIARITELGFPVSFAERIATLLDDIGGMSQVYLPLVAVALLVAWLFTGLLLSRFVRPSALLYAAAGFVGILAVHLLMNNLLGIAPVAPTRTPIGLLSQGAAGAVGGWLYYVMVSAAGLGNGSRAD</sequence>
<feature type="transmembrane region" description="Helical" evidence="1">
    <location>
        <begin position="85"/>
        <end position="103"/>
    </location>
</feature>
<feature type="transmembrane region" description="Helical" evidence="1">
    <location>
        <begin position="123"/>
        <end position="145"/>
    </location>
</feature>
<dbReference type="RefSeq" id="WP_149611311.1">
    <property type="nucleotide sequence ID" value="NZ_VTUX01000004.1"/>
</dbReference>
<name>A0A5B0WZP8_9GAMM</name>
<evidence type="ECO:0000313" key="2">
    <source>
        <dbReference type="EMBL" id="KAA1191875.1"/>
    </source>
</evidence>
<gene>
    <name evidence="2" type="ORF">F0M18_10115</name>
</gene>
<reference evidence="2 3" key="1">
    <citation type="submission" date="2019-09" db="EMBL/GenBank/DDBJ databases">
        <authorList>
            <person name="Chen X.-Y."/>
        </authorList>
    </citation>
    <scope>NUCLEOTIDE SEQUENCE [LARGE SCALE GENOMIC DNA]</scope>
    <source>
        <strain evidence="2 3">NY5</strain>
    </source>
</reference>
<keyword evidence="1" id="KW-0812">Transmembrane</keyword>
<feature type="transmembrane region" description="Helical" evidence="1">
    <location>
        <begin position="57"/>
        <end position="78"/>
    </location>
</feature>
<protein>
    <submittedName>
        <fullName evidence="2">Uncharacterized protein</fullName>
    </submittedName>
</protein>
<keyword evidence="1" id="KW-1133">Transmembrane helix</keyword>
<keyword evidence="3" id="KW-1185">Reference proteome</keyword>
<dbReference type="EMBL" id="VTUX01000004">
    <property type="protein sequence ID" value="KAA1191875.1"/>
    <property type="molecule type" value="Genomic_DNA"/>
</dbReference>
<dbReference type="Proteomes" id="UP000323708">
    <property type="component" value="Unassembled WGS sequence"/>
</dbReference>